<dbReference type="AlphaFoldDB" id="A0A1B9F2L6"/>
<reference evidence="2 3" key="1">
    <citation type="submission" date="2016-06" db="EMBL/GenBank/DDBJ databases">
        <title>Respiratory ammonification of nitrate coupled to the oxidation of elemental sulfur in deep-sea autotrophic thermophilic bacteria.</title>
        <authorList>
            <person name="Slobodkina G.B."/>
            <person name="Mardanov A.V."/>
            <person name="Ravin N.V."/>
            <person name="Frolova A.A."/>
            <person name="Viryasiv M.B."/>
            <person name="Chernyh N.A."/>
            <person name="Bonch-Osmolovskaya E.A."/>
            <person name="Slobodkin A.I."/>
        </authorList>
    </citation>
    <scope>NUCLEOTIDE SEQUENCE [LARGE SCALE GENOMIC DNA]</scope>
    <source>
        <strain evidence="2 3">S69</strain>
    </source>
</reference>
<feature type="domain" description="IstB-like ATP-binding" evidence="1">
    <location>
        <begin position="4"/>
        <end position="40"/>
    </location>
</feature>
<comment type="caution">
    <text evidence="2">The sequence shown here is derived from an EMBL/GenBank/DDBJ whole genome shotgun (WGS) entry which is preliminary data.</text>
</comment>
<dbReference type="Proteomes" id="UP000093080">
    <property type="component" value="Unassembled WGS sequence"/>
</dbReference>
<proteinExistence type="predicted"/>
<dbReference type="STRING" id="1156395.DBT_2433"/>
<dbReference type="GO" id="GO:0005524">
    <property type="term" value="F:ATP binding"/>
    <property type="evidence" value="ECO:0007669"/>
    <property type="project" value="InterPro"/>
</dbReference>
<organism evidence="2 3">
    <name type="scientific">Dissulfuribacter thermophilus</name>
    <dbReference type="NCBI Taxonomy" id="1156395"/>
    <lineage>
        <taxon>Bacteria</taxon>
        <taxon>Pseudomonadati</taxon>
        <taxon>Thermodesulfobacteriota</taxon>
        <taxon>Dissulfuribacteria</taxon>
        <taxon>Dissulfuribacterales</taxon>
        <taxon>Dissulfuribacteraceae</taxon>
        <taxon>Dissulfuribacter</taxon>
    </lineage>
</organism>
<evidence type="ECO:0000313" key="2">
    <source>
        <dbReference type="EMBL" id="OCC14177.1"/>
    </source>
</evidence>
<keyword evidence="3" id="KW-1185">Reference proteome</keyword>
<accession>A0A1B9F2L6</accession>
<dbReference type="SUPFAM" id="SSF52540">
    <property type="entry name" value="P-loop containing nucleoside triphosphate hydrolases"/>
    <property type="match status" value="1"/>
</dbReference>
<gene>
    <name evidence="2" type="ORF">DBT_2433</name>
</gene>
<evidence type="ECO:0000313" key="3">
    <source>
        <dbReference type="Proteomes" id="UP000093080"/>
    </source>
</evidence>
<dbReference type="EMBL" id="MAGO01000018">
    <property type="protein sequence ID" value="OCC14177.1"/>
    <property type="molecule type" value="Genomic_DNA"/>
</dbReference>
<dbReference type="Gene3D" id="3.40.50.300">
    <property type="entry name" value="P-loop containing nucleotide triphosphate hydrolases"/>
    <property type="match status" value="1"/>
</dbReference>
<sequence>MTGWPEVKENIIFMGNPGEGKTHLANALGLEALKRGYKVLRNLSHWTSLLLMK</sequence>
<evidence type="ECO:0000259" key="1">
    <source>
        <dbReference type="Pfam" id="PF01695"/>
    </source>
</evidence>
<name>A0A1B9F2L6_9BACT</name>
<dbReference type="Pfam" id="PF01695">
    <property type="entry name" value="IstB_IS21"/>
    <property type="match status" value="1"/>
</dbReference>
<dbReference type="InterPro" id="IPR027417">
    <property type="entry name" value="P-loop_NTPase"/>
</dbReference>
<dbReference type="InterPro" id="IPR002611">
    <property type="entry name" value="IstB_ATP-bd"/>
</dbReference>
<protein>
    <submittedName>
        <fullName evidence="2">Mobile element protein</fullName>
    </submittedName>
</protein>